<dbReference type="PANTHER" id="PTHR48109:SF1">
    <property type="entry name" value="DIHYDROOROTATE DEHYDROGENASE (FUMARATE)"/>
    <property type="match status" value="1"/>
</dbReference>
<dbReference type="InterPro" id="IPR023359">
    <property type="entry name" value="Dihydro_DH_chainA_dom2"/>
</dbReference>
<feature type="domain" description="Dihydroorotate dehydrogenase catalytic" evidence="8">
    <location>
        <begin position="36"/>
        <end position="316"/>
    </location>
</feature>
<dbReference type="Gene3D" id="3.20.20.70">
    <property type="entry name" value="Aldolase class I"/>
    <property type="match status" value="1"/>
</dbReference>
<comment type="cofactor">
    <cofactor evidence="1">
        <name>FMN</name>
        <dbReference type="ChEBI" id="CHEBI:58210"/>
    </cofactor>
</comment>
<sequence>MAHINGFTIDPPLVNTSCAWASEESQLQELYDCPYTGAVTTRTACGIDVADAFDQKEGVHGVRSATSINTYGYSPHSLKEYLSYVDKILSAAPNGRVKPFIVSLTATSPEILDVMISKVQTLRETHPNVGIELNTSCPNVGHPPSAYAYANCTTPAEYNASELGGLIAVFQRARAADPTLAIGLKLSPFVYAQQITAFVRGLASLGAANPVAFLTCTNTLGNSFLPASVLSGYQGAGMDGKDMFGGLAGEAIHSLSLGNVAGFRKALDASCPEVAKVEIIGAGGVTTADAARRMYDAGASVVGCATLLGKAGIGAFKLLTPGSS</sequence>
<dbReference type="OrthoDB" id="14784at2759"/>
<evidence type="ECO:0000256" key="4">
    <source>
        <dbReference type="ARBA" id="ARBA00022643"/>
    </source>
</evidence>
<dbReference type="GO" id="GO:0004152">
    <property type="term" value="F:dihydroorotate dehydrogenase activity"/>
    <property type="evidence" value="ECO:0007669"/>
    <property type="project" value="InterPro"/>
</dbReference>
<dbReference type="InterPro" id="IPR012135">
    <property type="entry name" value="Dihydroorotate_DH_1_2"/>
</dbReference>
<keyword evidence="4" id="KW-0288">FMN</keyword>
<evidence type="ECO:0000256" key="2">
    <source>
        <dbReference type="ARBA" id="ARBA00004725"/>
    </source>
</evidence>
<organism evidence="9 10">
    <name type="scientific">Fistulina hepatica ATCC 64428</name>
    <dbReference type="NCBI Taxonomy" id="1128425"/>
    <lineage>
        <taxon>Eukaryota</taxon>
        <taxon>Fungi</taxon>
        <taxon>Dikarya</taxon>
        <taxon>Basidiomycota</taxon>
        <taxon>Agaricomycotina</taxon>
        <taxon>Agaricomycetes</taxon>
        <taxon>Agaricomycetidae</taxon>
        <taxon>Agaricales</taxon>
        <taxon>Fistulinaceae</taxon>
        <taxon>Fistulina</taxon>
    </lineage>
</organism>
<evidence type="ECO:0000313" key="9">
    <source>
        <dbReference type="EMBL" id="KIY45262.1"/>
    </source>
</evidence>
<keyword evidence="10" id="KW-1185">Reference proteome</keyword>
<dbReference type="EMBL" id="KN882059">
    <property type="protein sequence ID" value="KIY45262.1"/>
    <property type="molecule type" value="Genomic_DNA"/>
</dbReference>
<dbReference type="AlphaFoldDB" id="A0A0D7A2J9"/>
<dbReference type="SUPFAM" id="SSF51395">
    <property type="entry name" value="FMN-linked oxidoreductases"/>
    <property type="match status" value="1"/>
</dbReference>
<dbReference type="Pfam" id="PF01180">
    <property type="entry name" value="DHO_dh"/>
    <property type="match status" value="1"/>
</dbReference>
<dbReference type="InterPro" id="IPR013785">
    <property type="entry name" value="Aldolase_TIM"/>
</dbReference>
<accession>A0A0D7A2J9</accession>
<dbReference type="PIRSF" id="PIRSF000164">
    <property type="entry name" value="DHO_oxidase"/>
    <property type="match status" value="1"/>
</dbReference>
<evidence type="ECO:0000256" key="7">
    <source>
        <dbReference type="ARBA" id="ARBA00031623"/>
    </source>
</evidence>
<evidence type="ECO:0000256" key="5">
    <source>
        <dbReference type="ARBA" id="ARBA00022975"/>
    </source>
</evidence>
<dbReference type="InterPro" id="IPR050074">
    <property type="entry name" value="DHO_dehydrogenase"/>
</dbReference>
<keyword evidence="5" id="KW-0665">Pyrimidine biosynthesis</keyword>
<dbReference type="UniPathway" id="UPA00070"/>
<name>A0A0D7A2J9_9AGAR</name>
<evidence type="ECO:0000259" key="8">
    <source>
        <dbReference type="Pfam" id="PF01180"/>
    </source>
</evidence>
<dbReference type="GO" id="GO:0044205">
    <property type="term" value="P:'de novo' UMP biosynthetic process"/>
    <property type="evidence" value="ECO:0007669"/>
    <property type="project" value="UniProtKB-UniPathway"/>
</dbReference>
<dbReference type="Proteomes" id="UP000054144">
    <property type="component" value="Unassembled WGS sequence"/>
</dbReference>
<proteinExistence type="predicted"/>
<dbReference type="InterPro" id="IPR005720">
    <property type="entry name" value="Dihydroorotate_DH_cat"/>
</dbReference>
<reference evidence="9 10" key="1">
    <citation type="journal article" date="2015" name="Fungal Genet. Biol.">
        <title>Evolution of novel wood decay mechanisms in Agaricales revealed by the genome sequences of Fistulina hepatica and Cylindrobasidium torrendii.</title>
        <authorList>
            <person name="Floudas D."/>
            <person name="Held B.W."/>
            <person name="Riley R."/>
            <person name="Nagy L.G."/>
            <person name="Koehler G."/>
            <person name="Ransdell A.S."/>
            <person name="Younus H."/>
            <person name="Chow J."/>
            <person name="Chiniquy J."/>
            <person name="Lipzen A."/>
            <person name="Tritt A."/>
            <person name="Sun H."/>
            <person name="Haridas S."/>
            <person name="LaButti K."/>
            <person name="Ohm R.A."/>
            <person name="Kues U."/>
            <person name="Blanchette R.A."/>
            <person name="Grigoriev I.V."/>
            <person name="Minto R.E."/>
            <person name="Hibbett D.S."/>
        </authorList>
    </citation>
    <scope>NUCLEOTIDE SEQUENCE [LARGE SCALE GENOMIC DNA]</scope>
    <source>
        <strain evidence="9 10">ATCC 64428</strain>
    </source>
</reference>
<evidence type="ECO:0000313" key="10">
    <source>
        <dbReference type="Proteomes" id="UP000054144"/>
    </source>
</evidence>
<protein>
    <recommendedName>
        <fullName evidence="7">Dihydroorotate oxidase</fullName>
    </recommendedName>
</protein>
<dbReference type="GO" id="GO:0005737">
    <property type="term" value="C:cytoplasm"/>
    <property type="evidence" value="ECO:0007669"/>
    <property type="project" value="InterPro"/>
</dbReference>
<comment type="pathway">
    <text evidence="2">Pyrimidine metabolism; UMP biosynthesis via de novo pathway.</text>
</comment>
<dbReference type="PANTHER" id="PTHR48109">
    <property type="entry name" value="DIHYDROOROTATE DEHYDROGENASE (QUINONE), MITOCHONDRIAL-RELATED"/>
    <property type="match status" value="1"/>
</dbReference>
<evidence type="ECO:0000256" key="3">
    <source>
        <dbReference type="ARBA" id="ARBA00022630"/>
    </source>
</evidence>
<dbReference type="InterPro" id="IPR001295">
    <property type="entry name" value="Dihydroorotate_DH_CS"/>
</dbReference>
<keyword evidence="6" id="KW-0560">Oxidoreductase</keyword>
<evidence type="ECO:0000256" key="6">
    <source>
        <dbReference type="ARBA" id="ARBA00023002"/>
    </source>
</evidence>
<evidence type="ECO:0000256" key="1">
    <source>
        <dbReference type="ARBA" id="ARBA00001917"/>
    </source>
</evidence>
<dbReference type="Gene3D" id="2.30.26.10">
    <property type="entry name" value="Dihydroorotate Dehydrogenase A, chain A, domain 2"/>
    <property type="match status" value="1"/>
</dbReference>
<dbReference type="GO" id="GO:0006207">
    <property type="term" value="P:'de novo' pyrimidine nucleobase biosynthetic process"/>
    <property type="evidence" value="ECO:0007669"/>
    <property type="project" value="InterPro"/>
</dbReference>
<keyword evidence="3" id="KW-0285">Flavoprotein</keyword>
<dbReference type="PROSITE" id="PS00912">
    <property type="entry name" value="DHODEHASE_2"/>
    <property type="match status" value="1"/>
</dbReference>
<gene>
    <name evidence="9" type="ORF">FISHEDRAFT_49747</name>
</gene>